<evidence type="ECO:0000313" key="4">
    <source>
        <dbReference type="EMBL" id="OGF78492.1"/>
    </source>
</evidence>
<proteinExistence type="predicted"/>
<keyword evidence="1" id="KW-0820">tRNA-binding</keyword>
<sequence length="191" mass="21250">MIRLILGLGNPGGEYANTRHNTGRDAAMYFAEKHDFGEFEADKKSNSLLSRGKVGKSKILVGLPETFMNKSGVAAAKLFKAKKENTDLVVMHDDLDIQLGRFKISYGKNSGGHKGVESVMRALKTKNFVRIRIGISPKKKPSHKEMLNFIIGKFKPVEQEIIKKVFKKIAKAIECMTTDSLEKAMSEFSGK</sequence>
<name>A0A1F5WS53_9BACT</name>
<dbReference type="Pfam" id="PF01195">
    <property type="entry name" value="Pept_tRNA_hydro"/>
    <property type="match status" value="1"/>
</dbReference>
<reference evidence="4 5" key="1">
    <citation type="journal article" date="2016" name="Nat. Commun.">
        <title>Thousands of microbial genomes shed light on interconnected biogeochemical processes in an aquifer system.</title>
        <authorList>
            <person name="Anantharaman K."/>
            <person name="Brown C.T."/>
            <person name="Hug L.A."/>
            <person name="Sharon I."/>
            <person name="Castelle C.J."/>
            <person name="Probst A.J."/>
            <person name="Thomas B.C."/>
            <person name="Singh A."/>
            <person name="Wilkins M.J."/>
            <person name="Karaoz U."/>
            <person name="Brodie E.L."/>
            <person name="Williams K.H."/>
            <person name="Hubbard S.S."/>
            <person name="Banfield J.F."/>
        </authorList>
    </citation>
    <scope>NUCLEOTIDE SEQUENCE [LARGE SCALE GENOMIC DNA]</scope>
</reference>
<protein>
    <recommendedName>
        <fullName evidence="6">Aminoacyl-tRNA hydrolase</fullName>
    </recommendedName>
</protein>
<dbReference type="NCBIfam" id="TIGR00447">
    <property type="entry name" value="pth"/>
    <property type="match status" value="1"/>
</dbReference>
<accession>A0A1F5WS53</accession>
<dbReference type="Proteomes" id="UP000178425">
    <property type="component" value="Unassembled WGS sequence"/>
</dbReference>
<dbReference type="PANTHER" id="PTHR17224">
    <property type="entry name" value="PEPTIDYL-TRNA HYDROLASE"/>
    <property type="match status" value="1"/>
</dbReference>
<evidence type="ECO:0000313" key="5">
    <source>
        <dbReference type="Proteomes" id="UP000178425"/>
    </source>
</evidence>
<evidence type="ECO:0008006" key="6">
    <source>
        <dbReference type="Google" id="ProtNLM"/>
    </source>
</evidence>
<dbReference type="InterPro" id="IPR001328">
    <property type="entry name" value="Pept_tRNA_hydro"/>
</dbReference>
<dbReference type="PANTHER" id="PTHR17224:SF1">
    <property type="entry name" value="PEPTIDYL-TRNA HYDROLASE"/>
    <property type="match status" value="1"/>
</dbReference>
<keyword evidence="3" id="KW-0694">RNA-binding</keyword>
<organism evidence="4 5">
    <name type="scientific">Candidatus Giovannonibacteria bacterium RIFCSPHIGHO2_02_43_13</name>
    <dbReference type="NCBI Taxonomy" id="1798330"/>
    <lineage>
        <taxon>Bacteria</taxon>
        <taxon>Candidatus Giovannoniibacteriota</taxon>
    </lineage>
</organism>
<keyword evidence="2" id="KW-0378">Hydrolase</keyword>
<comment type="caution">
    <text evidence="4">The sequence shown here is derived from an EMBL/GenBank/DDBJ whole genome shotgun (WGS) entry which is preliminary data.</text>
</comment>
<evidence type="ECO:0000256" key="1">
    <source>
        <dbReference type="ARBA" id="ARBA00022555"/>
    </source>
</evidence>
<dbReference type="SUPFAM" id="SSF53178">
    <property type="entry name" value="Peptidyl-tRNA hydrolase-like"/>
    <property type="match status" value="1"/>
</dbReference>
<dbReference type="Gene3D" id="3.40.50.1470">
    <property type="entry name" value="Peptidyl-tRNA hydrolase"/>
    <property type="match status" value="1"/>
</dbReference>
<evidence type="ECO:0000256" key="3">
    <source>
        <dbReference type="ARBA" id="ARBA00022884"/>
    </source>
</evidence>
<dbReference type="AlphaFoldDB" id="A0A1F5WS53"/>
<dbReference type="InterPro" id="IPR036416">
    <property type="entry name" value="Pept_tRNA_hydro_sf"/>
</dbReference>
<dbReference type="EMBL" id="MFHI01000027">
    <property type="protein sequence ID" value="OGF78492.1"/>
    <property type="molecule type" value="Genomic_DNA"/>
</dbReference>
<evidence type="ECO:0000256" key="2">
    <source>
        <dbReference type="ARBA" id="ARBA00022801"/>
    </source>
</evidence>
<dbReference type="GO" id="GO:0004045">
    <property type="term" value="F:peptidyl-tRNA hydrolase activity"/>
    <property type="evidence" value="ECO:0007669"/>
    <property type="project" value="InterPro"/>
</dbReference>
<gene>
    <name evidence="4" type="ORF">A2W54_04055</name>
</gene>
<dbReference type="GO" id="GO:0000049">
    <property type="term" value="F:tRNA binding"/>
    <property type="evidence" value="ECO:0007669"/>
    <property type="project" value="UniProtKB-KW"/>
</dbReference>